<comment type="caution">
    <text evidence="1">The sequence shown here is derived from an EMBL/GenBank/DDBJ whole genome shotgun (WGS) entry which is preliminary data.</text>
</comment>
<evidence type="ECO:0000313" key="2">
    <source>
        <dbReference type="Proteomes" id="UP000291343"/>
    </source>
</evidence>
<dbReference type="EMBL" id="QKKF02017343">
    <property type="protein sequence ID" value="RZF41006.1"/>
    <property type="molecule type" value="Genomic_DNA"/>
</dbReference>
<protein>
    <submittedName>
        <fullName evidence="1">Uncharacterized protein</fullName>
    </submittedName>
</protein>
<dbReference type="InParanoid" id="A0A482X5V7"/>
<dbReference type="AlphaFoldDB" id="A0A482X5V7"/>
<dbReference type="Proteomes" id="UP000291343">
    <property type="component" value="Unassembled WGS sequence"/>
</dbReference>
<keyword evidence="2" id="KW-1185">Reference proteome</keyword>
<gene>
    <name evidence="1" type="ORF">LSTR_LSTR006309</name>
</gene>
<accession>A0A482X5V7</accession>
<evidence type="ECO:0000313" key="1">
    <source>
        <dbReference type="EMBL" id="RZF41006.1"/>
    </source>
</evidence>
<organism evidence="1 2">
    <name type="scientific">Laodelphax striatellus</name>
    <name type="common">Small brown planthopper</name>
    <name type="synonym">Delphax striatella</name>
    <dbReference type="NCBI Taxonomy" id="195883"/>
    <lineage>
        <taxon>Eukaryota</taxon>
        <taxon>Metazoa</taxon>
        <taxon>Ecdysozoa</taxon>
        <taxon>Arthropoda</taxon>
        <taxon>Hexapoda</taxon>
        <taxon>Insecta</taxon>
        <taxon>Pterygota</taxon>
        <taxon>Neoptera</taxon>
        <taxon>Paraneoptera</taxon>
        <taxon>Hemiptera</taxon>
        <taxon>Auchenorrhyncha</taxon>
        <taxon>Fulgoroidea</taxon>
        <taxon>Delphacidae</taxon>
        <taxon>Criomorphinae</taxon>
        <taxon>Laodelphax</taxon>
    </lineage>
</organism>
<sequence>MLTSFRSRILHIQALIQRSQDTARETNIGRMEDQSNLSSRKATISFNARCRNLNLEQPERQEGREDVGFVLENATGKPNLNAKNATSPIVWVAEQVYALTVRKTKKTLEILFVEDSIVNVKNA</sequence>
<proteinExistence type="predicted"/>
<reference evidence="1 2" key="1">
    <citation type="journal article" date="2017" name="Gigascience">
        <title>Genome sequence of the small brown planthopper, Laodelphax striatellus.</title>
        <authorList>
            <person name="Zhu J."/>
            <person name="Jiang F."/>
            <person name="Wang X."/>
            <person name="Yang P."/>
            <person name="Bao Y."/>
            <person name="Zhao W."/>
            <person name="Wang W."/>
            <person name="Lu H."/>
            <person name="Wang Q."/>
            <person name="Cui N."/>
            <person name="Li J."/>
            <person name="Chen X."/>
            <person name="Luo L."/>
            <person name="Yu J."/>
            <person name="Kang L."/>
            <person name="Cui F."/>
        </authorList>
    </citation>
    <scope>NUCLEOTIDE SEQUENCE [LARGE SCALE GENOMIC DNA]</scope>
    <source>
        <strain evidence="1">Lst14</strain>
    </source>
</reference>
<name>A0A482X5V7_LAOST</name>